<sequence length="479" mass="57067">MNFDDYVYLFFLVFSIGFGLFYRQLPDAQSKRKIGALVGFSIVLIVSRLHILHILLTIFVNSLIILYFSKRYCHIISFVFSFIYLIFFRTTIYFGIPYPPSHTNLVQMILTLKLVGLAFEVNSSHINTKKKDEAKKTNEEIAQNELHNIDLTFLDIFCYSINYIGVLTGPYYKYQTYYDHLYKPFNKYDDYKSTIKKRLLPFVPIFAAIYLLTDYLWPLSYTATIEFEQRSFLYRYWYIWPTFLNFRMRIYIGLILSECVCVLGGMGVYPRFCKNQPGNGPTEHFVKLHEICDNEDILSSIEYNYKTVLNINPYGTEFYPTLREGMRNWNITVQYWLAMCIYKRFPYKKFRTFATMFVSGVWHGVYSGYYISVGMIPFGLIVEDLWVQILLKDEFYMPKNLGYVIMLFLKMQFFSYAALAFSLLHVDKIIHYYNSVYHWIILFYIVLYIVGKKLLKNKRNKLVENKVETTNEKIEYIKK</sequence>
<comment type="similarity">
    <text evidence="3">Belongs to the membrane-bound acyltransferase family.</text>
</comment>
<evidence type="ECO:0000313" key="12">
    <source>
        <dbReference type="Proteomes" id="UP000504635"/>
    </source>
</evidence>
<dbReference type="PANTHER" id="PTHR13906">
    <property type="entry name" value="PORCUPINE"/>
    <property type="match status" value="1"/>
</dbReference>
<keyword evidence="12" id="KW-1185">Reference proteome</keyword>
<dbReference type="GO" id="GO:0016020">
    <property type="term" value="C:membrane"/>
    <property type="evidence" value="ECO:0007669"/>
    <property type="project" value="UniProtKB-SubCell"/>
</dbReference>
<comment type="pathway">
    <text evidence="2">Lipid metabolism; phospholipid metabolism.</text>
</comment>
<dbReference type="GO" id="GO:0030258">
    <property type="term" value="P:lipid modification"/>
    <property type="evidence" value="ECO:0007669"/>
    <property type="project" value="TreeGrafter"/>
</dbReference>
<feature type="transmembrane region" description="Helical" evidence="11">
    <location>
        <begin position="371"/>
        <end position="391"/>
    </location>
</feature>
<evidence type="ECO:0000256" key="8">
    <source>
        <dbReference type="ARBA" id="ARBA00023315"/>
    </source>
</evidence>
<dbReference type="InterPro" id="IPR049941">
    <property type="entry name" value="LPLAT_7/PORCN-like"/>
</dbReference>
<feature type="transmembrane region" description="Helical" evidence="11">
    <location>
        <begin position="250"/>
        <end position="269"/>
    </location>
</feature>
<reference evidence="13" key="1">
    <citation type="submission" date="2025-08" db="UniProtKB">
        <authorList>
            <consortium name="RefSeq"/>
        </authorList>
    </citation>
    <scope>IDENTIFICATION</scope>
    <source>
        <tissue evidence="13">Gonads</tissue>
    </source>
</reference>
<dbReference type="GO" id="GO:0071617">
    <property type="term" value="F:lysophospholipid acyltransferase activity"/>
    <property type="evidence" value="ECO:0007669"/>
    <property type="project" value="TreeGrafter"/>
</dbReference>
<keyword evidence="7 11" id="KW-0472">Membrane</keyword>
<feature type="transmembrane region" description="Helical" evidence="11">
    <location>
        <begin position="430"/>
        <end position="451"/>
    </location>
</feature>
<dbReference type="Pfam" id="PF03062">
    <property type="entry name" value="MBOAT"/>
    <property type="match status" value="1"/>
</dbReference>
<dbReference type="KEGG" id="soy:115888838"/>
<keyword evidence="4" id="KW-0808">Transferase</keyword>
<name>A0A6J2YP45_SITOR</name>
<evidence type="ECO:0000256" key="2">
    <source>
        <dbReference type="ARBA" id="ARBA00005074"/>
    </source>
</evidence>
<evidence type="ECO:0000256" key="7">
    <source>
        <dbReference type="ARBA" id="ARBA00023136"/>
    </source>
</evidence>
<evidence type="ECO:0000256" key="3">
    <source>
        <dbReference type="ARBA" id="ARBA00010323"/>
    </source>
</evidence>
<dbReference type="RefSeq" id="XP_030764555.1">
    <property type="nucleotide sequence ID" value="XM_030908695.1"/>
</dbReference>
<dbReference type="FunCoup" id="A0A6J2YP45">
    <property type="interactions" value="739"/>
</dbReference>
<keyword evidence="8 13" id="KW-0012">Acyltransferase</keyword>
<accession>A0A6J2YP45</accession>
<keyword evidence="5 11" id="KW-0812">Transmembrane</keyword>
<evidence type="ECO:0000256" key="1">
    <source>
        <dbReference type="ARBA" id="ARBA00004141"/>
    </source>
</evidence>
<proteinExistence type="inferred from homology"/>
<dbReference type="CTD" id="33900"/>
<organism evidence="12 13">
    <name type="scientific">Sitophilus oryzae</name>
    <name type="common">Rice weevil</name>
    <name type="synonym">Curculio oryzae</name>
    <dbReference type="NCBI Taxonomy" id="7048"/>
    <lineage>
        <taxon>Eukaryota</taxon>
        <taxon>Metazoa</taxon>
        <taxon>Ecdysozoa</taxon>
        <taxon>Arthropoda</taxon>
        <taxon>Hexapoda</taxon>
        <taxon>Insecta</taxon>
        <taxon>Pterygota</taxon>
        <taxon>Neoptera</taxon>
        <taxon>Endopterygota</taxon>
        <taxon>Coleoptera</taxon>
        <taxon>Polyphaga</taxon>
        <taxon>Cucujiformia</taxon>
        <taxon>Curculionidae</taxon>
        <taxon>Dryophthorinae</taxon>
        <taxon>Sitophilus</taxon>
    </lineage>
</organism>
<feature type="transmembrane region" description="Helical" evidence="11">
    <location>
        <begin position="37"/>
        <end position="68"/>
    </location>
</feature>
<gene>
    <name evidence="13" type="primary">LOC115888838</name>
</gene>
<dbReference type="InParanoid" id="A0A6J2YP45"/>
<evidence type="ECO:0000256" key="6">
    <source>
        <dbReference type="ARBA" id="ARBA00022989"/>
    </source>
</evidence>
<protein>
    <recommendedName>
        <fullName evidence="10">Lysophospholipid acyltransferase 7</fullName>
    </recommendedName>
</protein>
<dbReference type="PANTHER" id="PTHR13906:SF16">
    <property type="entry name" value="LYSOPHOSPHOLIPID ACYLTRANSFERASE 7"/>
    <property type="match status" value="1"/>
</dbReference>
<dbReference type="InterPro" id="IPR004299">
    <property type="entry name" value="MBOAT_fam"/>
</dbReference>
<dbReference type="AlphaFoldDB" id="A0A6J2YP45"/>
<comment type="subcellular location">
    <subcellularLocation>
        <location evidence="1">Membrane</location>
        <topology evidence="1">Multi-pass membrane protein</topology>
    </subcellularLocation>
</comment>
<evidence type="ECO:0000256" key="4">
    <source>
        <dbReference type="ARBA" id="ARBA00022679"/>
    </source>
</evidence>
<evidence type="ECO:0000313" key="13">
    <source>
        <dbReference type="RefSeq" id="XP_030764555.1"/>
    </source>
</evidence>
<evidence type="ECO:0000256" key="10">
    <source>
        <dbReference type="ARBA" id="ARBA00093678"/>
    </source>
</evidence>
<evidence type="ECO:0000256" key="9">
    <source>
        <dbReference type="ARBA" id="ARBA00025707"/>
    </source>
</evidence>
<comment type="pathway">
    <text evidence="9">Phospholipid metabolism.</text>
</comment>
<feature type="transmembrane region" description="Helical" evidence="11">
    <location>
        <begin position="74"/>
        <end position="96"/>
    </location>
</feature>
<dbReference type="OrthoDB" id="7663182at2759"/>
<dbReference type="Proteomes" id="UP000504635">
    <property type="component" value="Unplaced"/>
</dbReference>
<keyword evidence="6 11" id="KW-1133">Transmembrane helix</keyword>
<feature type="transmembrane region" description="Helical" evidence="11">
    <location>
        <begin position="6"/>
        <end position="25"/>
    </location>
</feature>
<dbReference type="GeneID" id="115888838"/>
<feature type="transmembrane region" description="Helical" evidence="11">
    <location>
        <begin position="199"/>
        <end position="217"/>
    </location>
</feature>
<evidence type="ECO:0000256" key="11">
    <source>
        <dbReference type="SAM" id="Phobius"/>
    </source>
</evidence>
<feature type="transmembrane region" description="Helical" evidence="11">
    <location>
        <begin position="403"/>
        <end position="424"/>
    </location>
</feature>
<dbReference type="GO" id="GO:0006661">
    <property type="term" value="P:phosphatidylinositol biosynthetic process"/>
    <property type="evidence" value="ECO:0007669"/>
    <property type="project" value="TreeGrafter"/>
</dbReference>
<dbReference type="GO" id="GO:0044233">
    <property type="term" value="C:mitochondria-associated endoplasmic reticulum membrane contact site"/>
    <property type="evidence" value="ECO:0007669"/>
    <property type="project" value="TreeGrafter"/>
</dbReference>
<evidence type="ECO:0000256" key="5">
    <source>
        <dbReference type="ARBA" id="ARBA00022692"/>
    </source>
</evidence>